<protein>
    <submittedName>
        <fullName evidence="1">Uncharacterized protein</fullName>
    </submittedName>
</protein>
<gene>
    <name evidence="1" type="ORF">DAPPUDRAFT_117560</name>
</gene>
<evidence type="ECO:0000313" key="1">
    <source>
        <dbReference type="EMBL" id="EFX65099.1"/>
    </source>
</evidence>
<keyword evidence="2" id="KW-1185">Reference proteome</keyword>
<dbReference type="KEGG" id="dpx:DAPPUDRAFT_117560"/>
<dbReference type="Proteomes" id="UP000000305">
    <property type="component" value="Unassembled WGS sequence"/>
</dbReference>
<evidence type="ECO:0000313" key="2">
    <source>
        <dbReference type="Proteomes" id="UP000000305"/>
    </source>
</evidence>
<accession>E9HT35</accession>
<dbReference type="EMBL" id="GL732763">
    <property type="protein sequence ID" value="EFX65099.1"/>
    <property type="molecule type" value="Genomic_DNA"/>
</dbReference>
<name>E9HT35_DAPPU</name>
<dbReference type="HOGENOM" id="CLU_2294443_0_0_1"/>
<proteinExistence type="predicted"/>
<reference evidence="1 2" key="1">
    <citation type="journal article" date="2011" name="Science">
        <title>The ecoresponsive genome of Daphnia pulex.</title>
        <authorList>
            <person name="Colbourne J.K."/>
            <person name="Pfrender M.E."/>
            <person name="Gilbert D."/>
            <person name="Thomas W.K."/>
            <person name="Tucker A."/>
            <person name="Oakley T.H."/>
            <person name="Tokishita S."/>
            <person name="Aerts A."/>
            <person name="Arnold G.J."/>
            <person name="Basu M.K."/>
            <person name="Bauer D.J."/>
            <person name="Caceres C.E."/>
            <person name="Carmel L."/>
            <person name="Casola C."/>
            <person name="Choi J.H."/>
            <person name="Detter J.C."/>
            <person name="Dong Q."/>
            <person name="Dusheyko S."/>
            <person name="Eads B.D."/>
            <person name="Frohlich T."/>
            <person name="Geiler-Samerotte K.A."/>
            <person name="Gerlach D."/>
            <person name="Hatcher P."/>
            <person name="Jogdeo S."/>
            <person name="Krijgsveld J."/>
            <person name="Kriventseva E.V."/>
            <person name="Kultz D."/>
            <person name="Laforsch C."/>
            <person name="Lindquist E."/>
            <person name="Lopez J."/>
            <person name="Manak J.R."/>
            <person name="Muller J."/>
            <person name="Pangilinan J."/>
            <person name="Patwardhan R.P."/>
            <person name="Pitluck S."/>
            <person name="Pritham E.J."/>
            <person name="Rechtsteiner A."/>
            <person name="Rho M."/>
            <person name="Rogozin I.B."/>
            <person name="Sakarya O."/>
            <person name="Salamov A."/>
            <person name="Schaack S."/>
            <person name="Shapiro H."/>
            <person name="Shiga Y."/>
            <person name="Skalitzky C."/>
            <person name="Smith Z."/>
            <person name="Souvorov A."/>
            <person name="Sung W."/>
            <person name="Tang Z."/>
            <person name="Tsuchiya D."/>
            <person name="Tu H."/>
            <person name="Vos H."/>
            <person name="Wang M."/>
            <person name="Wolf Y.I."/>
            <person name="Yamagata H."/>
            <person name="Yamada T."/>
            <person name="Ye Y."/>
            <person name="Shaw J.R."/>
            <person name="Andrews J."/>
            <person name="Crease T.J."/>
            <person name="Tang H."/>
            <person name="Lucas S.M."/>
            <person name="Robertson H.M."/>
            <person name="Bork P."/>
            <person name="Koonin E.V."/>
            <person name="Zdobnov E.M."/>
            <person name="Grigoriev I.V."/>
            <person name="Lynch M."/>
            <person name="Boore J.L."/>
        </authorList>
    </citation>
    <scope>NUCLEOTIDE SEQUENCE [LARGE SCALE GENOMIC DNA]</scope>
</reference>
<dbReference type="InParanoid" id="E9HT35"/>
<organism evidence="1 2">
    <name type="scientific">Daphnia pulex</name>
    <name type="common">Water flea</name>
    <dbReference type="NCBI Taxonomy" id="6669"/>
    <lineage>
        <taxon>Eukaryota</taxon>
        <taxon>Metazoa</taxon>
        <taxon>Ecdysozoa</taxon>
        <taxon>Arthropoda</taxon>
        <taxon>Crustacea</taxon>
        <taxon>Branchiopoda</taxon>
        <taxon>Diplostraca</taxon>
        <taxon>Cladocera</taxon>
        <taxon>Anomopoda</taxon>
        <taxon>Daphniidae</taxon>
        <taxon>Daphnia</taxon>
    </lineage>
</organism>
<dbReference type="AlphaFoldDB" id="E9HT35"/>
<sequence length="101" mass="11539">MAYKAHKLLEGYEEANSDNLPEVKIIALANFIAIKDSNFISPEISNIKAMRSGRESYGKRKAQNTEKKIRAWSRENLSLAWSEKEEGVARERNDAKQQLDV</sequence>